<proteinExistence type="predicted"/>
<dbReference type="OrthoDB" id="4775543at2"/>
<feature type="chain" id="PRO_5038981823" evidence="2">
    <location>
        <begin position="20"/>
        <end position="186"/>
    </location>
</feature>
<evidence type="ECO:0000256" key="2">
    <source>
        <dbReference type="SAM" id="SignalP"/>
    </source>
</evidence>
<dbReference type="RefSeq" id="WP_146563980.1">
    <property type="nucleotide sequence ID" value="NZ_VIGW01000017.1"/>
</dbReference>
<feature type="region of interest" description="Disordered" evidence="1">
    <location>
        <begin position="26"/>
        <end position="59"/>
    </location>
</feature>
<dbReference type="PROSITE" id="PS51257">
    <property type="entry name" value="PROKAR_LIPOPROTEIN"/>
    <property type="match status" value="1"/>
</dbReference>
<evidence type="ECO:0000313" key="4">
    <source>
        <dbReference type="Proteomes" id="UP000317291"/>
    </source>
</evidence>
<name>A0A5C5R6R4_9ACTN</name>
<organism evidence="3 4">
    <name type="scientific">Tsukamurella asaccharolytica</name>
    <dbReference type="NCBI Taxonomy" id="2592067"/>
    <lineage>
        <taxon>Bacteria</taxon>
        <taxon>Bacillati</taxon>
        <taxon>Actinomycetota</taxon>
        <taxon>Actinomycetes</taxon>
        <taxon>Mycobacteriales</taxon>
        <taxon>Tsukamurellaceae</taxon>
        <taxon>Tsukamurella</taxon>
    </lineage>
</organism>
<comment type="caution">
    <text evidence="3">The sequence shown here is derived from an EMBL/GenBank/DDBJ whole genome shotgun (WGS) entry which is preliminary data.</text>
</comment>
<feature type="compositionally biased region" description="Low complexity" evidence="1">
    <location>
        <begin position="47"/>
        <end position="59"/>
    </location>
</feature>
<evidence type="ECO:0000313" key="3">
    <source>
        <dbReference type="EMBL" id="TWS17855.1"/>
    </source>
</evidence>
<keyword evidence="4" id="KW-1185">Reference proteome</keyword>
<dbReference type="Proteomes" id="UP000317291">
    <property type="component" value="Unassembled WGS sequence"/>
</dbReference>
<accession>A0A5C5R6R4</accession>
<dbReference type="EMBL" id="VIGW01000017">
    <property type="protein sequence ID" value="TWS17855.1"/>
    <property type="molecule type" value="Genomic_DNA"/>
</dbReference>
<keyword evidence="2" id="KW-0732">Signal</keyword>
<reference evidence="3 4" key="1">
    <citation type="submission" date="2019-06" db="EMBL/GenBank/DDBJ databases">
        <title>Tsukamurella conjunctivitidis sp. nov., Tsukamurella assacharolytica sp. nov. and Tsukamurella sputae sp. nov. isolated from patients with conjunctivitis, bacteraemia (lymphoma) and respiratory infection (sputum) in Hong Kong.</title>
        <authorList>
            <person name="Teng J.L.L."/>
            <person name="Lee H.H."/>
            <person name="Fong J.Y.H."/>
            <person name="Fok K.M.N."/>
            <person name="Lau S.K.P."/>
            <person name="Woo P.C.Y."/>
        </authorList>
    </citation>
    <scope>NUCLEOTIDE SEQUENCE [LARGE SCALE GENOMIC DNA]</scope>
    <source>
        <strain evidence="3 4">HKU71</strain>
    </source>
</reference>
<evidence type="ECO:0000256" key="1">
    <source>
        <dbReference type="SAM" id="MobiDB-lite"/>
    </source>
</evidence>
<feature type="signal peptide" evidence="2">
    <location>
        <begin position="1"/>
        <end position="19"/>
    </location>
</feature>
<gene>
    <name evidence="3" type="ORF">FK529_18475</name>
</gene>
<protein>
    <submittedName>
        <fullName evidence="3">Uncharacterized protein</fullName>
    </submittedName>
</protein>
<dbReference type="AlphaFoldDB" id="A0A5C5R6R4"/>
<sequence length="186" mass="19531">MRHAPLVAAAVVGVFAAGAISGCGSSEEAGPTTYVRPGHTASEFDFSPTSSTSVTPAPAFDSMPPSGTEFGFIGSPAHCDGDDRAVIVTASSSDDPHRFVVCRDADGERYLRAYTEKRDGDTGSMPVPKEAVRGTFASEDAKGTVFTVAPQTSIRIGPQSVSIEWPPTAKSFRTTTLVMAQRWTSP</sequence>